<evidence type="ECO:0000256" key="1">
    <source>
        <dbReference type="ARBA" id="ARBA00010290"/>
    </source>
</evidence>
<keyword evidence="6" id="KW-0479">Metal-binding</keyword>
<evidence type="ECO:0000256" key="3">
    <source>
        <dbReference type="ARBA" id="ARBA00022741"/>
    </source>
</evidence>
<feature type="binding site" evidence="6">
    <location>
        <position position="25"/>
    </location>
    <ligand>
        <name>Mg(2+)</name>
        <dbReference type="ChEBI" id="CHEBI:18420"/>
    </ligand>
</feature>
<keyword evidence="2" id="KW-0519">Myristate</keyword>
<name>A0A448X222_9PLAT</name>
<evidence type="ECO:0008006" key="9">
    <source>
        <dbReference type="Google" id="ProtNLM"/>
    </source>
</evidence>
<accession>A0A448X222</accession>
<comment type="similarity">
    <text evidence="1">Belongs to the small GTPase superfamily. Arf family.</text>
</comment>
<evidence type="ECO:0000256" key="2">
    <source>
        <dbReference type="ARBA" id="ARBA00022707"/>
    </source>
</evidence>
<evidence type="ECO:0000256" key="6">
    <source>
        <dbReference type="PIRSR" id="PIRSR606689-2"/>
    </source>
</evidence>
<proteinExistence type="inferred from homology"/>
<dbReference type="InterPro" id="IPR027417">
    <property type="entry name" value="P-loop_NTPase"/>
</dbReference>
<dbReference type="SUPFAM" id="SSF52540">
    <property type="entry name" value="P-loop containing nucleoside triphosphate hydrolases"/>
    <property type="match status" value="1"/>
</dbReference>
<keyword evidence="4 5" id="KW-0342">GTP-binding</keyword>
<dbReference type="PANTHER" id="PTHR45697">
    <property type="entry name" value="ADP-RIBOSYLATION FACTOR-LIKE PROTEIN 2-RELATED"/>
    <property type="match status" value="1"/>
</dbReference>
<sequence length="99" mass="11263">MGIRFSGRSRTINLTVLGLDGAGKTTLIERLHHNCFIETSSTRYFQYYEFTVRTNGPLAGVNLRIWDLSGREGARFLWTEFLASADVLLYVVDVSNTER</sequence>
<dbReference type="GO" id="GO:0003924">
    <property type="term" value="F:GTPase activity"/>
    <property type="evidence" value="ECO:0007669"/>
    <property type="project" value="InterPro"/>
</dbReference>
<evidence type="ECO:0000313" key="7">
    <source>
        <dbReference type="EMBL" id="VEL25857.1"/>
    </source>
</evidence>
<dbReference type="GO" id="GO:0046872">
    <property type="term" value="F:metal ion binding"/>
    <property type="evidence" value="ECO:0007669"/>
    <property type="project" value="UniProtKB-KW"/>
</dbReference>
<dbReference type="NCBIfam" id="TIGR00231">
    <property type="entry name" value="small_GTP"/>
    <property type="match status" value="1"/>
</dbReference>
<comment type="caution">
    <text evidence="7">The sequence shown here is derived from an EMBL/GenBank/DDBJ whole genome shotgun (WGS) entry which is preliminary data.</text>
</comment>
<organism evidence="7 8">
    <name type="scientific">Protopolystoma xenopodis</name>
    <dbReference type="NCBI Taxonomy" id="117903"/>
    <lineage>
        <taxon>Eukaryota</taxon>
        <taxon>Metazoa</taxon>
        <taxon>Spiralia</taxon>
        <taxon>Lophotrochozoa</taxon>
        <taxon>Platyhelminthes</taxon>
        <taxon>Monogenea</taxon>
        <taxon>Polyopisthocotylea</taxon>
        <taxon>Polystomatidea</taxon>
        <taxon>Polystomatidae</taxon>
        <taxon>Protopolystoma</taxon>
    </lineage>
</organism>
<protein>
    <recommendedName>
        <fullName evidence="9">Roc domain-containing protein</fullName>
    </recommendedName>
</protein>
<dbReference type="InterPro" id="IPR006689">
    <property type="entry name" value="Small_GTPase_ARF/SAR"/>
</dbReference>
<feature type="binding site" evidence="5">
    <location>
        <position position="70"/>
    </location>
    <ligand>
        <name>GTP</name>
        <dbReference type="ChEBI" id="CHEBI:37565"/>
    </ligand>
</feature>
<dbReference type="InterPro" id="IPR044612">
    <property type="entry name" value="ARL2/3"/>
</dbReference>
<evidence type="ECO:0000256" key="4">
    <source>
        <dbReference type="ARBA" id="ARBA00023134"/>
    </source>
</evidence>
<reference evidence="7" key="1">
    <citation type="submission" date="2018-11" db="EMBL/GenBank/DDBJ databases">
        <authorList>
            <consortium name="Pathogen Informatics"/>
        </authorList>
    </citation>
    <scope>NUCLEOTIDE SEQUENCE</scope>
</reference>
<dbReference type="OrthoDB" id="15478at2759"/>
<dbReference type="Proteomes" id="UP000784294">
    <property type="component" value="Unassembled WGS sequence"/>
</dbReference>
<keyword evidence="8" id="KW-1185">Reference proteome</keyword>
<dbReference type="Pfam" id="PF00025">
    <property type="entry name" value="Arf"/>
    <property type="match status" value="1"/>
</dbReference>
<dbReference type="AlphaFoldDB" id="A0A448X222"/>
<evidence type="ECO:0000313" key="8">
    <source>
        <dbReference type="Proteomes" id="UP000784294"/>
    </source>
</evidence>
<feature type="binding site" evidence="5">
    <location>
        <begin position="18"/>
        <end position="25"/>
    </location>
    <ligand>
        <name>GTP</name>
        <dbReference type="ChEBI" id="CHEBI:37565"/>
    </ligand>
</feature>
<dbReference type="InterPro" id="IPR005225">
    <property type="entry name" value="Small_GTP-bd"/>
</dbReference>
<dbReference type="Gene3D" id="3.40.50.300">
    <property type="entry name" value="P-loop containing nucleotide triphosphate hydrolases"/>
    <property type="match status" value="1"/>
</dbReference>
<keyword evidence="2" id="KW-0449">Lipoprotein</keyword>
<dbReference type="GO" id="GO:0005525">
    <property type="term" value="F:GTP binding"/>
    <property type="evidence" value="ECO:0007669"/>
    <property type="project" value="UniProtKB-KW"/>
</dbReference>
<evidence type="ECO:0000256" key="5">
    <source>
        <dbReference type="PIRSR" id="PIRSR606689-1"/>
    </source>
</evidence>
<feature type="binding site" evidence="6">
    <location>
        <position position="42"/>
    </location>
    <ligand>
        <name>Mg(2+)</name>
        <dbReference type="ChEBI" id="CHEBI:18420"/>
    </ligand>
</feature>
<gene>
    <name evidence="7" type="ORF">PXEA_LOCUS19297</name>
</gene>
<dbReference type="EMBL" id="CAAALY010076669">
    <property type="protein sequence ID" value="VEL25857.1"/>
    <property type="molecule type" value="Genomic_DNA"/>
</dbReference>
<keyword evidence="3 5" id="KW-0547">Nucleotide-binding</keyword>
<keyword evidence="6" id="KW-0460">Magnesium</keyword>